<comment type="caution">
    <text evidence="1">The sequence shown here is derived from an EMBL/GenBank/DDBJ whole genome shotgun (WGS) entry which is preliminary data.</text>
</comment>
<proteinExistence type="predicted"/>
<dbReference type="InterPro" id="IPR036583">
    <property type="entry name" value="23S_rRNA_IVS_sf"/>
</dbReference>
<name>A0A1F5H2V4_9BACT</name>
<dbReference type="Proteomes" id="UP000177039">
    <property type="component" value="Unassembled WGS sequence"/>
</dbReference>
<accession>A0A1F5H2V4</accession>
<reference evidence="1 2" key="1">
    <citation type="journal article" date="2016" name="Nat. Commun.">
        <title>Thousands of microbial genomes shed light on interconnected biogeochemical processes in an aquifer system.</title>
        <authorList>
            <person name="Anantharaman K."/>
            <person name="Brown C.T."/>
            <person name="Hug L.A."/>
            <person name="Sharon I."/>
            <person name="Castelle C.J."/>
            <person name="Probst A.J."/>
            <person name="Thomas B.C."/>
            <person name="Singh A."/>
            <person name="Wilkins M.J."/>
            <person name="Karaoz U."/>
            <person name="Brodie E.L."/>
            <person name="Williams K.H."/>
            <person name="Hubbard S.S."/>
            <person name="Banfield J.F."/>
        </authorList>
    </citation>
    <scope>NUCLEOTIDE SEQUENCE [LARGE SCALE GENOMIC DNA]</scope>
</reference>
<dbReference type="NCBIfam" id="TIGR02436">
    <property type="entry name" value="four helix bundle protein"/>
    <property type="match status" value="1"/>
</dbReference>
<sequence length="98" mass="11355">MVYEVTQNFPKSEIFGITSQLRRAALSVPANIIEGYSRVNKNHFRNFLSIALGSLAETEYFLTFAFEQGLINKADFAKVIDLKEECGRIIWRLYQFQK</sequence>
<evidence type="ECO:0000313" key="1">
    <source>
        <dbReference type="EMBL" id="OGD98431.1"/>
    </source>
</evidence>
<dbReference type="InterPro" id="IPR012657">
    <property type="entry name" value="23S_rRNA-intervening_sequence"/>
</dbReference>
<dbReference type="PANTHER" id="PTHR38471:SF2">
    <property type="entry name" value="FOUR HELIX BUNDLE PROTEIN"/>
    <property type="match status" value="1"/>
</dbReference>
<protein>
    <recommendedName>
        <fullName evidence="3">Four helix bundle protein</fullName>
    </recommendedName>
</protein>
<gene>
    <name evidence="1" type="ORF">A3B54_03595</name>
</gene>
<dbReference type="SUPFAM" id="SSF158446">
    <property type="entry name" value="IVS-encoded protein-like"/>
    <property type="match status" value="1"/>
</dbReference>
<evidence type="ECO:0008006" key="3">
    <source>
        <dbReference type="Google" id="ProtNLM"/>
    </source>
</evidence>
<evidence type="ECO:0000313" key="2">
    <source>
        <dbReference type="Proteomes" id="UP000177039"/>
    </source>
</evidence>
<dbReference type="Gene3D" id="1.20.1440.60">
    <property type="entry name" value="23S rRNA-intervening sequence"/>
    <property type="match status" value="1"/>
</dbReference>
<dbReference type="CDD" id="cd16377">
    <property type="entry name" value="23S_rRNA_IVP_like"/>
    <property type="match status" value="1"/>
</dbReference>
<organism evidence="1 2">
    <name type="scientific">Candidatus Curtissbacteria bacterium RIFCSPLOWO2_01_FULL_42_50</name>
    <dbReference type="NCBI Taxonomy" id="1797730"/>
    <lineage>
        <taxon>Bacteria</taxon>
        <taxon>Candidatus Curtissiibacteriota</taxon>
    </lineage>
</organism>
<dbReference type="EMBL" id="MFBT01000037">
    <property type="protein sequence ID" value="OGD98431.1"/>
    <property type="molecule type" value="Genomic_DNA"/>
</dbReference>
<dbReference type="PANTHER" id="PTHR38471">
    <property type="entry name" value="FOUR HELIX BUNDLE PROTEIN"/>
    <property type="match status" value="1"/>
</dbReference>
<dbReference type="AlphaFoldDB" id="A0A1F5H2V4"/>
<dbReference type="Pfam" id="PF05635">
    <property type="entry name" value="23S_rRNA_IVP"/>
    <property type="match status" value="1"/>
</dbReference>